<dbReference type="Proteomes" id="UP000005778">
    <property type="component" value="Chromosome"/>
</dbReference>
<dbReference type="RefSeq" id="WP_004071514.1">
    <property type="nucleotide sequence ID" value="NZ_CM001488.1"/>
</dbReference>
<protein>
    <submittedName>
        <fullName evidence="1">Uncharacterized protein</fullName>
    </submittedName>
</protein>
<gene>
    <name evidence="1" type="ORF">DespoDRAFT_00777</name>
</gene>
<organism evidence="1 2">
    <name type="scientific">Desulfobacter postgatei 2ac9</name>
    <dbReference type="NCBI Taxonomy" id="879212"/>
    <lineage>
        <taxon>Bacteria</taxon>
        <taxon>Pseudomonadati</taxon>
        <taxon>Thermodesulfobacteriota</taxon>
        <taxon>Desulfobacteria</taxon>
        <taxon>Desulfobacterales</taxon>
        <taxon>Desulfobacteraceae</taxon>
        <taxon>Desulfobacter</taxon>
    </lineage>
</organism>
<dbReference type="EMBL" id="CM001488">
    <property type="protein sequence ID" value="EIM62765.1"/>
    <property type="molecule type" value="Genomic_DNA"/>
</dbReference>
<reference evidence="1 2" key="2">
    <citation type="submission" date="2012-02" db="EMBL/GenBank/DDBJ databases">
        <title>Improved High-Quality Draft sequence of Desulfobacter postgatei 2ac9.</title>
        <authorList>
            <consortium name="US DOE Joint Genome Institute"/>
            <person name="Lucas S."/>
            <person name="Han J."/>
            <person name="Lapidus A."/>
            <person name="Cheng J.-F."/>
            <person name="Goodwin L."/>
            <person name="Pitluck S."/>
            <person name="Peters L."/>
            <person name="Ovchinnikova G."/>
            <person name="Held B."/>
            <person name="Detter J.C."/>
            <person name="Han C."/>
            <person name="Tapia R."/>
            <person name="Land M."/>
            <person name="Hauser L."/>
            <person name="Kyrpides N."/>
            <person name="Ivanova N."/>
            <person name="Pagani I."/>
            <person name="Orellana R."/>
            <person name="Lovley D."/>
            <person name="Woyke T."/>
        </authorList>
    </citation>
    <scope>NUCLEOTIDE SEQUENCE [LARGE SCALE GENOMIC DNA]</scope>
    <source>
        <strain evidence="1 2">2ac9</strain>
    </source>
</reference>
<evidence type="ECO:0000313" key="1">
    <source>
        <dbReference type="EMBL" id="EIM62765.1"/>
    </source>
</evidence>
<dbReference type="STRING" id="879212.DespoDRAFT_00777"/>
<proteinExistence type="predicted"/>
<dbReference type="AlphaFoldDB" id="I5AZV2"/>
<name>I5AZV2_9BACT</name>
<dbReference type="eggNOG" id="ENOG50326K7">
    <property type="taxonomic scope" value="Bacteria"/>
</dbReference>
<evidence type="ECO:0000313" key="2">
    <source>
        <dbReference type="Proteomes" id="UP000005778"/>
    </source>
</evidence>
<dbReference type="HOGENOM" id="CLU_899351_0_0_7"/>
<dbReference type="OrthoDB" id="9182171at2"/>
<accession>I5AZV2</accession>
<sequence length="309" mass="35425">MIYEYAIEPELVVAWGRDRAEFRYFYEQFGLGTSRMMAEFPKLKNWRRLFRQAAASADSTNELPMITALFDLLKERLIRREGAAYDGTLSWLENAESENTKQAFHAILAQTNPRQRANVMTSNSVHNSPLWRVKKQDCCSRTASDMAALVRAMLTNCSEVHFVDPHFGSENVRFRRPLEAFLQIISANRNCRPVIERIVIHTSDKADYTFFRQSCEDHLKSKMPADLIITLQRWKERDGGEKLHNRYILADIGGLKVDPGLDDGNPGGSFEAMLLERNLYEKQWNDFISNPAFEKAEAPIVISAAKGKK</sequence>
<keyword evidence="2" id="KW-1185">Reference proteome</keyword>
<reference evidence="1 2" key="1">
    <citation type="submission" date="2011-09" db="EMBL/GenBank/DDBJ databases">
        <authorList>
            <consortium name="US DOE Joint Genome Institute (JGI-PGF)"/>
            <person name="Lucas S."/>
            <person name="Han J."/>
            <person name="Lapidus A."/>
            <person name="Cheng J.-F."/>
            <person name="Goodwin L."/>
            <person name="Pitluck S."/>
            <person name="Peters L."/>
            <person name="Land M.L."/>
            <person name="Hauser L."/>
            <person name="Orellana R."/>
            <person name="Lovley D."/>
            <person name="Woyke T.J."/>
        </authorList>
    </citation>
    <scope>NUCLEOTIDE SEQUENCE [LARGE SCALE GENOMIC DNA]</scope>
    <source>
        <strain evidence="1 2">2ac9</strain>
    </source>
</reference>